<evidence type="ECO:0000259" key="2">
    <source>
        <dbReference type="Pfam" id="PF08239"/>
    </source>
</evidence>
<dbReference type="Gene3D" id="2.30.30.40">
    <property type="entry name" value="SH3 Domains"/>
    <property type="match status" value="1"/>
</dbReference>
<keyword evidence="4" id="KW-1185">Reference proteome</keyword>
<name>A0ABR6C5Z6_9HYPH</name>
<comment type="caution">
    <text evidence="3">The sequence shown here is derived from an EMBL/GenBank/DDBJ whole genome shotgun (WGS) entry which is preliminary data.</text>
</comment>
<evidence type="ECO:0000313" key="4">
    <source>
        <dbReference type="Proteomes" id="UP000587524"/>
    </source>
</evidence>
<reference evidence="3 4" key="1">
    <citation type="submission" date="2020-08" db="EMBL/GenBank/DDBJ databases">
        <title>Genomic Encyclopedia of Type Strains, Phase IV (KMG-IV): sequencing the most valuable type-strain genomes for metagenomic binning, comparative biology and taxonomic classification.</title>
        <authorList>
            <person name="Goeker M."/>
        </authorList>
    </citation>
    <scope>NUCLEOTIDE SEQUENCE [LARGE SCALE GENOMIC DNA]</scope>
    <source>
        <strain evidence="3 4">DSM 17455</strain>
    </source>
</reference>
<protein>
    <recommendedName>
        <fullName evidence="2">SH3b domain-containing protein</fullName>
    </recommendedName>
</protein>
<evidence type="ECO:0000313" key="3">
    <source>
        <dbReference type="EMBL" id="MBA9020388.1"/>
    </source>
</evidence>
<feature type="chain" id="PRO_5045599756" description="SH3b domain-containing protein" evidence="1">
    <location>
        <begin position="42"/>
        <end position="118"/>
    </location>
</feature>
<feature type="signal peptide" evidence="1">
    <location>
        <begin position="1"/>
        <end position="41"/>
    </location>
</feature>
<proteinExistence type="predicted"/>
<sequence length="118" mass="12229">MPLMSVFAGKPAFSTKAALSAAVLATVAATLSIGVATPAQAQYAKAPFTACRVPTAWPAAPASLPCAPGPSATAPMIHQLFNGNTVEITDRRGSWYFAGGDGFEGWAHHKWMSNSCGY</sequence>
<dbReference type="EMBL" id="JACJHZ010000009">
    <property type="protein sequence ID" value="MBA9020388.1"/>
    <property type="molecule type" value="Genomic_DNA"/>
</dbReference>
<dbReference type="Proteomes" id="UP000587524">
    <property type="component" value="Unassembled WGS sequence"/>
</dbReference>
<organism evidence="3 4">
    <name type="scientific">Aminobacter ciceronei</name>
    <dbReference type="NCBI Taxonomy" id="150723"/>
    <lineage>
        <taxon>Bacteria</taxon>
        <taxon>Pseudomonadati</taxon>
        <taxon>Pseudomonadota</taxon>
        <taxon>Alphaproteobacteria</taxon>
        <taxon>Hyphomicrobiales</taxon>
        <taxon>Phyllobacteriaceae</taxon>
        <taxon>Aminobacter</taxon>
    </lineage>
</organism>
<dbReference type="Pfam" id="PF08239">
    <property type="entry name" value="SH3_3"/>
    <property type="match status" value="1"/>
</dbReference>
<evidence type="ECO:0000256" key="1">
    <source>
        <dbReference type="SAM" id="SignalP"/>
    </source>
</evidence>
<dbReference type="RefSeq" id="WP_246340673.1">
    <property type="nucleotide sequence ID" value="NZ_JACJHY010000009.1"/>
</dbReference>
<dbReference type="InterPro" id="IPR003646">
    <property type="entry name" value="SH3-like_bac-type"/>
</dbReference>
<feature type="domain" description="SH3b" evidence="2">
    <location>
        <begin position="69"/>
        <end position="112"/>
    </location>
</feature>
<gene>
    <name evidence="3" type="ORF">HNQ97_002385</name>
</gene>
<accession>A0ABR6C5Z6</accession>
<keyword evidence="1" id="KW-0732">Signal</keyword>